<gene>
    <name evidence="7" type="ORF">JX265_005269</name>
</gene>
<keyword evidence="4" id="KW-0539">Nucleus</keyword>
<dbReference type="InterPro" id="IPR009071">
    <property type="entry name" value="HMG_box_dom"/>
</dbReference>
<dbReference type="GO" id="GO:0000122">
    <property type="term" value="P:negative regulation of transcription by RNA polymerase II"/>
    <property type="evidence" value="ECO:0007669"/>
    <property type="project" value="TreeGrafter"/>
</dbReference>
<dbReference type="Proteomes" id="UP000829685">
    <property type="component" value="Unassembled WGS sequence"/>
</dbReference>
<feature type="compositionally biased region" description="Low complexity" evidence="5">
    <location>
        <begin position="24"/>
        <end position="57"/>
    </location>
</feature>
<name>A0A9P9WPJ2_9PEZI</name>
<evidence type="ECO:0000313" key="7">
    <source>
        <dbReference type="EMBL" id="KAI1873647.1"/>
    </source>
</evidence>
<feature type="compositionally biased region" description="Low complexity" evidence="5">
    <location>
        <begin position="549"/>
        <end position="562"/>
    </location>
</feature>
<dbReference type="CDD" id="cd01389">
    <property type="entry name" value="HMG-box_ROX1-like"/>
    <property type="match status" value="1"/>
</dbReference>
<feature type="compositionally biased region" description="Basic and acidic residues" evidence="5">
    <location>
        <begin position="129"/>
        <end position="138"/>
    </location>
</feature>
<feature type="compositionally biased region" description="Low complexity" evidence="5">
    <location>
        <begin position="118"/>
        <end position="128"/>
    </location>
</feature>
<feature type="region of interest" description="Disordered" evidence="5">
    <location>
        <begin position="84"/>
        <end position="199"/>
    </location>
</feature>
<dbReference type="Pfam" id="PF00505">
    <property type="entry name" value="HMG_box"/>
    <property type="match status" value="1"/>
</dbReference>
<dbReference type="GO" id="GO:0005634">
    <property type="term" value="C:nucleus"/>
    <property type="evidence" value="ECO:0007669"/>
    <property type="project" value="UniProtKB-UniRule"/>
</dbReference>
<dbReference type="PROSITE" id="PS50118">
    <property type="entry name" value="HMG_BOX_2"/>
    <property type="match status" value="1"/>
</dbReference>
<feature type="region of interest" description="Disordered" evidence="5">
    <location>
        <begin position="271"/>
        <end position="316"/>
    </location>
</feature>
<feature type="region of interest" description="Disordered" evidence="5">
    <location>
        <begin position="408"/>
        <end position="568"/>
    </location>
</feature>
<feature type="region of interest" description="Disordered" evidence="5">
    <location>
        <begin position="707"/>
        <end position="746"/>
    </location>
</feature>
<feature type="compositionally biased region" description="Polar residues" evidence="5">
    <location>
        <begin position="186"/>
        <end position="196"/>
    </location>
</feature>
<protein>
    <recommendedName>
        <fullName evidence="6">HMG box domain-containing protein</fullName>
    </recommendedName>
</protein>
<dbReference type="SUPFAM" id="SSF47095">
    <property type="entry name" value="HMG-box"/>
    <property type="match status" value="1"/>
</dbReference>
<evidence type="ECO:0000256" key="2">
    <source>
        <dbReference type="ARBA" id="ARBA00023125"/>
    </source>
</evidence>
<feature type="compositionally biased region" description="Basic and acidic residues" evidence="5">
    <location>
        <begin position="654"/>
        <end position="671"/>
    </location>
</feature>
<keyword evidence="8" id="KW-1185">Reference proteome</keyword>
<comment type="caution">
    <text evidence="7">The sequence shown here is derived from an EMBL/GenBank/DDBJ whole genome shotgun (WGS) entry which is preliminary data.</text>
</comment>
<evidence type="ECO:0000256" key="3">
    <source>
        <dbReference type="ARBA" id="ARBA00023163"/>
    </source>
</evidence>
<sequence>MTDVDENLTTSDHPHHSLHHRPSDSISASSTGSSIAEPISASISTIPSSPSPSAESSKPTGQPIMIMPDTRMTLPQHVASGQLYSSREDQPQVHQYHQRRDISPPETLILQPMNTGSYQQQQKHQQQYHNDHPNEHDPFQPSTASFYNDHHDSGNSNRPPSRKRAASINTDDANNQPRIQDLSLHTPGSVQMSSSFAGGPTEQQRELICLCTKAPKVPRPRNAFILYRQHHQAQVAAEHPGLANPDISKLIGEQWREQPEDVKSSWKRLAEEEKARHQRQYPDYRYQPRRGGKAGSGKPATSGGNPGEDPGRCQKCGGRYIATPRTPSTPFGAAAPPGFAKSPPMSAMSGMAPGYMVPNPNPRVIETDHLRRGSGASMMSVDSHGRRYTQPYLRDIEEDYAMMSPTAPPAHKRPRYNGHNGNFMPASPPMGYMPHPADPRFQQRPSVSGPAGTAAGFGPGLLPRPGMVHQQNGMPRQSIAIPGMQPPPRPSVSFQGAAQTPTRGGPGFDESLRLPPLQTQMPTSPTMASEASGVTASTTKPVTGTMSPAPNGNAAQKQNQQQQHHHHYANQMPSQRLQFLLKLDMLRAISPPLKPPGQGAPPHEIRGPIIAVEGDSPAELKEVTAVVEKALSVSGECAVRIWADSESEKELLIGNKPNDDAAEKAQEEGGEKQNTAALHPIAKYMARMLEWHRTSADLIRYITNQPDPKRNAAGSLTDSPNAMEADRPAPTATLPPSNTTGAHPPSLPVAVMSTGYSLTVSDRWAAALPLIDTYRAEDHWRWVATLWRGIVGADLTIYVKRCGAEELQAVSCVEFASPGVLILRVPESAAEDAAAGDGPSQARTDGQASAVDEKLERRLGFEIMEWVRNGPFGRRSV</sequence>
<evidence type="ECO:0000259" key="6">
    <source>
        <dbReference type="PROSITE" id="PS50118"/>
    </source>
</evidence>
<feature type="compositionally biased region" description="Polar residues" evidence="5">
    <location>
        <begin position="492"/>
        <end position="502"/>
    </location>
</feature>
<dbReference type="GO" id="GO:0000978">
    <property type="term" value="F:RNA polymerase II cis-regulatory region sequence-specific DNA binding"/>
    <property type="evidence" value="ECO:0007669"/>
    <property type="project" value="TreeGrafter"/>
</dbReference>
<evidence type="ECO:0000256" key="4">
    <source>
        <dbReference type="PROSITE-ProRule" id="PRU00267"/>
    </source>
</evidence>
<dbReference type="InterPro" id="IPR036910">
    <property type="entry name" value="HMG_box_dom_sf"/>
</dbReference>
<dbReference type="EMBL" id="JAFIMR010000010">
    <property type="protein sequence ID" value="KAI1873647.1"/>
    <property type="molecule type" value="Genomic_DNA"/>
</dbReference>
<feature type="region of interest" description="Disordered" evidence="5">
    <location>
        <begin position="1"/>
        <end position="66"/>
    </location>
</feature>
<dbReference type="PANTHER" id="PTHR10270">
    <property type="entry name" value="SOX TRANSCRIPTION FACTOR"/>
    <property type="match status" value="1"/>
</dbReference>
<dbReference type="AlphaFoldDB" id="A0A9P9WPJ2"/>
<feature type="compositionally biased region" description="Polar residues" evidence="5">
    <location>
        <begin position="167"/>
        <end position="178"/>
    </location>
</feature>
<feature type="compositionally biased region" description="Low complexity" evidence="5">
    <location>
        <begin position="449"/>
        <end position="463"/>
    </location>
</feature>
<keyword evidence="1" id="KW-0805">Transcription regulation</keyword>
<feature type="DNA-binding region" description="HMG box" evidence="4">
    <location>
        <begin position="217"/>
        <end position="285"/>
    </location>
</feature>
<dbReference type="GO" id="GO:0030154">
    <property type="term" value="P:cell differentiation"/>
    <property type="evidence" value="ECO:0007669"/>
    <property type="project" value="TreeGrafter"/>
</dbReference>
<dbReference type="FunFam" id="1.10.30.10:FF:000041">
    <property type="entry name" value="HMG box family protein"/>
    <property type="match status" value="1"/>
</dbReference>
<dbReference type="Gene3D" id="1.10.30.10">
    <property type="entry name" value="High mobility group box domain"/>
    <property type="match status" value="1"/>
</dbReference>
<feature type="domain" description="HMG box" evidence="6">
    <location>
        <begin position="217"/>
        <end position="285"/>
    </location>
</feature>
<evidence type="ECO:0000256" key="5">
    <source>
        <dbReference type="SAM" id="MobiDB-lite"/>
    </source>
</evidence>
<evidence type="ECO:0000313" key="8">
    <source>
        <dbReference type="Proteomes" id="UP000829685"/>
    </source>
</evidence>
<feature type="region of interest" description="Disordered" evidence="5">
    <location>
        <begin position="654"/>
        <end position="674"/>
    </location>
</feature>
<keyword evidence="3" id="KW-0804">Transcription</keyword>
<proteinExistence type="predicted"/>
<dbReference type="InterPro" id="IPR050140">
    <property type="entry name" value="SRY-related_HMG-box_TF-like"/>
</dbReference>
<dbReference type="SMART" id="SM00398">
    <property type="entry name" value="HMG"/>
    <property type="match status" value="1"/>
</dbReference>
<dbReference type="PANTHER" id="PTHR10270:SF320">
    <property type="entry name" value="BOX TRANSCRIPTIONAL REGULATOR, PUTATIVE (AFU_ORTHOLOGUE AFUA_4G10820)-RELATED"/>
    <property type="match status" value="1"/>
</dbReference>
<evidence type="ECO:0000256" key="1">
    <source>
        <dbReference type="ARBA" id="ARBA00023015"/>
    </source>
</evidence>
<accession>A0A9P9WPJ2</accession>
<reference evidence="7" key="1">
    <citation type="submission" date="2021-03" db="EMBL/GenBank/DDBJ databases">
        <title>Revisited historic fungal species revealed as producer of novel bioactive compounds through whole genome sequencing and comparative genomics.</title>
        <authorList>
            <person name="Vignolle G.A."/>
            <person name="Hochenegger N."/>
            <person name="Mach R.L."/>
            <person name="Mach-Aigner A.R."/>
            <person name="Javad Rahimi M."/>
            <person name="Salim K.A."/>
            <person name="Chan C.M."/>
            <person name="Lim L.B.L."/>
            <person name="Cai F."/>
            <person name="Druzhinina I.S."/>
            <person name="U'Ren J.M."/>
            <person name="Derntl C."/>
        </authorList>
    </citation>
    <scope>NUCLEOTIDE SEQUENCE</scope>
    <source>
        <strain evidence="7">TUCIM 5799</strain>
    </source>
</reference>
<keyword evidence="2 4" id="KW-0238">DNA-binding</keyword>
<organism evidence="7 8">
    <name type="scientific">Neoarthrinium moseri</name>
    <dbReference type="NCBI Taxonomy" id="1658444"/>
    <lineage>
        <taxon>Eukaryota</taxon>
        <taxon>Fungi</taxon>
        <taxon>Dikarya</taxon>
        <taxon>Ascomycota</taxon>
        <taxon>Pezizomycotina</taxon>
        <taxon>Sordariomycetes</taxon>
        <taxon>Xylariomycetidae</taxon>
        <taxon>Amphisphaeriales</taxon>
        <taxon>Apiosporaceae</taxon>
        <taxon>Neoarthrinium</taxon>
    </lineage>
</organism>
<feature type="compositionally biased region" description="Polar residues" evidence="5">
    <location>
        <begin position="517"/>
        <end position="548"/>
    </location>
</feature>
<dbReference type="GO" id="GO:0001228">
    <property type="term" value="F:DNA-binding transcription activator activity, RNA polymerase II-specific"/>
    <property type="evidence" value="ECO:0007669"/>
    <property type="project" value="TreeGrafter"/>
</dbReference>